<reference evidence="3 5" key="1">
    <citation type="submission" date="2016-02" db="EMBL/GenBank/DDBJ databases">
        <authorList>
            <person name="Nicholson A.C."/>
            <person name="Humrighouse B.W."/>
            <person name="Loparev V."/>
            <person name="Emery B."/>
            <person name="Graziano J."/>
            <person name="McQuiston J.R."/>
        </authorList>
    </citation>
    <scope>NUCLEOTIDE SEQUENCE [LARGE SCALE GENOMIC DNA]</scope>
    <source>
        <strain evidence="3 5">E6809</strain>
    </source>
</reference>
<reference evidence="4" key="2">
    <citation type="submission" date="2016-06" db="EMBL/GenBank/DDBJ databases">
        <authorList>
            <person name="Nicholson A.C."/>
        </authorList>
    </citation>
    <scope>NUCLEOTIDE SEQUENCE [LARGE SCALE GENOMIC DNA]</scope>
    <source>
        <strain evidence="4">E6809</strain>
    </source>
</reference>
<dbReference type="EMBL" id="MAHS01000006">
    <property type="protein sequence ID" value="OPB50557.1"/>
    <property type="molecule type" value="Genomic_DNA"/>
</dbReference>
<name>A0A1T3DAW8_9FLAO</name>
<accession>A0A1T3DAW8</accession>
<dbReference type="RefSeq" id="WP_078413446.1">
    <property type="nucleotide sequence ID" value="NZ_CP014339.1"/>
</dbReference>
<dbReference type="EMBL" id="CP014339">
    <property type="protein sequence ID" value="AQX51986.1"/>
    <property type="molecule type" value="Genomic_DNA"/>
</dbReference>
<dbReference type="Gene3D" id="3.40.710.10">
    <property type="entry name" value="DD-peptidase/beta-lactamase superfamily"/>
    <property type="match status" value="2"/>
</dbReference>
<keyword evidence="4" id="KW-0121">Carboxypeptidase</keyword>
<proteinExistence type="inferred from homology"/>
<keyword evidence="4" id="KW-0645">Protease</keyword>
<dbReference type="Gene3D" id="3.50.80.20">
    <property type="entry name" value="D-Ala-D-Ala carboxypeptidase C, peptidase S13"/>
    <property type="match status" value="1"/>
</dbReference>
<dbReference type="PRINTS" id="PR00922">
    <property type="entry name" value="DADACBPTASE3"/>
</dbReference>
<dbReference type="Proteomes" id="UP000189738">
    <property type="component" value="Chromosome"/>
</dbReference>
<gene>
    <name evidence="3" type="ORF">AYC66_15435</name>
    <name evidence="4" type="ORF">BAY09_00090</name>
</gene>
<dbReference type="GO" id="GO:0006508">
    <property type="term" value="P:proteolysis"/>
    <property type="evidence" value="ECO:0007669"/>
    <property type="project" value="InterPro"/>
</dbReference>
<dbReference type="GO" id="GO:0000270">
    <property type="term" value="P:peptidoglycan metabolic process"/>
    <property type="evidence" value="ECO:0007669"/>
    <property type="project" value="TreeGrafter"/>
</dbReference>
<dbReference type="InterPro" id="IPR012338">
    <property type="entry name" value="Beta-lactam/transpept-like"/>
</dbReference>
<dbReference type="NCBIfam" id="TIGR00666">
    <property type="entry name" value="PBP4"/>
    <property type="match status" value="1"/>
</dbReference>
<evidence type="ECO:0000313" key="3">
    <source>
        <dbReference type="EMBL" id="AQX51986.1"/>
    </source>
</evidence>
<sequence>MRKTFIIGLVISQTVAAQNISQRLEDETKKMIRSENMLAANLSFYVADENGNVVYEYQGNKGLSTASTQKIFTAIAALDKLGPSFTFKTQASYSGQLKGSILQGNFYLTSNGDPTLGSWRYEGYKPENFKAKLLAAVQDKGIKTIEGDLILDDSYFDLQTTPGGWPWNDMGNYYGAGVWGISWNENQFDMSVVGGKDIKSFNYTPVNVNWVSEVKAERSGDNSIIYTAPFSDFGLINGRLPAGKTTVVSGALPNPPLVLGTEIKKWFSEKGITIKGKVLTYNTEKIKGNEIPQTPVNNVFFTYQSPSLDKIIYWFLQKSVNLYGETLVKTFSRQKTKNASFDSGINELKQYWRDKGLASAMINFADGSGLSPQNYVSAKAEVQALLYAQKQPWFDAFYKALPTYNGMKMKSGTIKVSKAYTGYHQSKSGKKYVFSMIVNNYSGGNINSLMYKVLDELK</sequence>
<dbReference type="InterPro" id="IPR000667">
    <property type="entry name" value="Peptidase_S13"/>
</dbReference>
<dbReference type="AlphaFoldDB" id="A0A1T3DAW8"/>
<organism evidence="4">
    <name type="scientific">Elizabethkingia anophelis</name>
    <dbReference type="NCBI Taxonomy" id="1117645"/>
    <lineage>
        <taxon>Bacteria</taxon>
        <taxon>Pseudomonadati</taxon>
        <taxon>Bacteroidota</taxon>
        <taxon>Flavobacteriia</taxon>
        <taxon>Flavobacteriales</taxon>
        <taxon>Weeksellaceae</taxon>
        <taxon>Elizabethkingia</taxon>
    </lineage>
</organism>
<evidence type="ECO:0000256" key="1">
    <source>
        <dbReference type="ARBA" id="ARBA00006096"/>
    </source>
</evidence>
<dbReference type="Pfam" id="PF02113">
    <property type="entry name" value="Peptidase_S13"/>
    <property type="match status" value="1"/>
</dbReference>
<dbReference type="SUPFAM" id="SSF56601">
    <property type="entry name" value="beta-lactamase/transpeptidase-like"/>
    <property type="match status" value="1"/>
</dbReference>
<evidence type="ECO:0000313" key="4">
    <source>
        <dbReference type="EMBL" id="OPB50557.1"/>
    </source>
</evidence>
<dbReference type="GO" id="GO:0004185">
    <property type="term" value="F:serine-type carboxypeptidase activity"/>
    <property type="evidence" value="ECO:0007669"/>
    <property type="project" value="InterPro"/>
</dbReference>
<evidence type="ECO:0000256" key="2">
    <source>
        <dbReference type="ARBA" id="ARBA00022801"/>
    </source>
</evidence>
<protein>
    <submittedName>
        <fullName evidence="4">D-alanyl-D-alanine carboxypeptidase/D-alanyl-D-alanine-endopeptidase</fullName>
    </submittedName>
    <submittedName>
        <fullName evidence="3">Peptidase S13</fullName>
    </submittedName>
</protein>
<keyword evidence="2" id="KW-0378">Hydrolase</keyword>
<evidence type="ECO:0000313" key="5">
    <source>
        <dbReference type="Proteomes" id="UP000189738"/>
    </source>
</evidence>
<dbReference type="PANTHER" id="PTHR30023">
    <property type="entry name" value="D-ALANYL-D-ALANINE CARBOXYPEPTIDASE"/>
    <property type="match status" value="1"/>
</dbReference>
<comment type="similarity">
    <text evidence="1">Belongs to the peptidase S13 family.</text>
</comment>
<dbReference type="PANTHER" id="PTHR30023:SF0">
    <property type="entry name" value="PENICILLIN-SENSITIVE CARBOXYPEPTIDASE A"/>
    <property type="match status" value="1"/>
</dbReference>